<evidence type="ECO:0000259" key="1">
    <source>
        <dbReference type="Pfam" id="PF03372"/>
    </source>
</evidence>
<feature type="domain" description="Endonuclease/exonuclease/phosphatase" evidence="1">
    <location>
        <begin position="19"/>
        <end position="207"/>
    </location>
</feature>
<dbReference type="SUPFAM" id="SSF56219">
    <property type="entry name" value="DNase I-like"/>
    <property type="match status" value="1"/>
</dbReference>
<sequence length="534" mass="61974">MNELLSVCHINARSILANFIAFKDAVFNKYDLITVSESWLKPNIVNRVVDLPGYKIFRRDRSLRIGGGTAVYIKNSLKPKPITNLDNITSEQLWISFCYNNKTYALGSLYRPNDFSYHDFANDLDLCLGTLSPSYDYIVFAGDLNINFLEPSSLQCRTLQSIFDTYSLTQVVDQPTRGPKLLDIILCTEALKISNVKVTKCPLVSDHSMPSCYFGSPGIKKFKPFEFTFRDFRNFEPHYFHRDLAASDLQQIYLLNDIESKINVLNSTILNLFQIHAPLRQIKITRKKAPWLTDTLRYMMKLRDKALLKFKKSKNENHWNFYKSIRNEVNHAIKREKKAYFEFQLRRGKNMWKEMKKHNIISNKKSSSFIPDHLQDPDSINNYFVHGIGGHDIPDADVLNHYSSSKFPGVDNYSFTVIDELKVYEKILSIKSNASGHDNINITMILYCCPYILPFITHIFNFCLQKSIFPSVWKESKVIPLPKTDSPIDYNELRPISILCTFSKILEKVMDEQIRQHITKFHLLPEHQSGFRPG</sequence>
<dbReference type="InterPro" id="IPR036691">
    <property type="entry name" value="Endo/exonu/phosph_ase_sf"/>
</dbReference>
<dbReference type="RefSeq" id="XP_028154060.1">
    <property type="nucleotide sequence ID" value="XM_028298259.1"/>
</dbReference>
<proteinExistence type="predicted"/>
<dbReference type="PANTHER" id="PTHR47510">
    <property type="entry name" value="REVERSE TRANSCRIPTASE DOMAIN-CONTAINING PROTEIN"/>
    <property type="match status" value="1"/>
</dbReference>
<dbReference type="Gene3D" id="3.60.10.10">
    <property type="entry name" value="Endonuclease/exonuclease/phosphatase"/>
    <property type="match status" value="1"/>
</dbReference>
<name>A0A6P7HE79_DIAVI</name>
<dbReference type="PANTHER" id="PTHR47510:SF3">
    <property type="entry name" value="ENDO_EXONUCLEASE_PHOSPHATASE DOMAIN-CONTAINING PROTEIN"/>
    <property type="match status" value="1"/>
</dbReference>
<dbReference type="InterPro" id="IPR005135">
    <property type="entry name" value="Endo/exonuclease/phosphatase"/>
</dbReference>
<organism evidence="2">
    <name type="scientific">Diabrotica virgifera virgifera</name>
    <name type="common">western corn rootworm</name>
    <dbReference type="NCBI Taxonomy" id="50390"/>
    <lineage>
        <taxon>Eukaryota</taxon>
        <taxon>Metazoa</taxon>
        <taxon>Ecdysozoa</taxon>
        <taxon>Arthropoda</taxon>
        <taxon>Hexapoda</taxon>
        <taxon>Insecta</taxon>
        <taxon>Pterygota</taxon>
        <taxon>Neoptera</taxon>
        <taxon>Endopterygota</taxon>
        <taxon>Coleoptera</taxon>
        <taxon>Polyphaga</taxon>
        <taxon>Cucujiformia</taxon>
        <taxon>Chrysomeloidea</taxon>
        <taxon>Chrysomelidae</taxon>
        <taxon>Galerucinae</taxon>
        <taxon>Diabroticina</taxon>
        <taxon>Diabroticites</taxon>
        <taxon>Diabrotica</taxon>
    </lineage>
</organism>
<dbReference type="InParanoid" id="A0A6P7HE79"/>
<evidence type="ECO:0000313" key="2">
    <source>
        <dbReference type="RefSeq" id="XP_028154060.1"/>
    </source>
</evidence>
<accession>A0A6P7HE79</accession>
<dbReference type="Pfam" id="PF03372">
    <property type="entry name" value="Exo_endo_phos"/>
    <property type="match status" value="1"/>
</dbReference>
<protein>
    <submittedName>
        <fullName evidence="2">Uncharacterized protein LOC114347572</fullName>
    </submittedName>
</protein>
<feature type="non-terminal residue" evidence="2">
    <location>
        <position position="534"/>
    </location>
</feature>
<reference evidence="2" key="1">
    <citation type="submission" date="2025-08" db="UniProtKB">
        <authorList>
            <consortium name="RefSeq"/>
        </authorList>
    </citation>
    <scope>IDENTIFICATION</scope>
    <source>
        <tissue evidence="2">Whole insect</tissue>
    </source>
</reference>
<gene>
    <name evidence="2" type="primary">LOC114347572</name>
</gene>
<dbReference type="GO" id="GO:0003824">
    <property type="term" value="F:catalytic activity"/>
    <property type="evidence" value="ECO:0007669"/>
    <property type="project" value="InterPro"/>
</dbReference>
<dbReference type="AlphaFoldDB" id="A0A6P7HE79"/>